<reference evidence="1 2" key="1">
    <citation type="submission" date="2015-07" db="EMBL/GenBank/DDBJ databases">
        <title>The genome of Dufourea novaeangliae.</title>
        <authorList>
            <person name="Pan H."/>
            <person name="Kapheim K."/>
        </authorList>
    </citation>
    <scope>NUCLEOTIDE SEQUENCE [LARGE SCALE GENOMIC DNA]</scope>
    <source>
        <strain evidence="1">0120121106</strain>
        <tissue evidence="1">Whole body</tissue>
    </source>
</reference>
<protein>
    <recommendedName>
        <fullName evidence="3">DUF4817 domain-containing protein</fullName>
    </recommendedName>
</protein>
<dbReference type="GO" id="GO:0003676">
    <property type="term" value="F:nucleic acid binding"/>
    <property type="evidence" value="ECO:0007669"/>
    <property type="project" value="InterPro"/>
</dbReference>
<name>A0A154PQ07_DUFNO</name>
<evidence type="ECO:0000313" key="1">
    <source>
        <dbReference type="EMBL" id="KZC13210.1"/>
    </source>
</evidence>
<dbReference type="PANTHER" id="PTHR47326:SF1">
    <property type="entry name" value="HTH PSQ-TYPE DOMAIN-CONTAINING PROTEIN"/>
    <property type="match status" value="1"/>
</dbReference>
<evidence type="ECO:0008006" key="3">
    <source>
        <dbReference type="Google" id="ProtNLM"/>
    </source>
</evidence>
<dbReference type="PANTHER" id="PTHR47326">
    <property type="entry name" value="TRANSPOSABLE ELEMENT TC3 TRANSPOSASE-LIKE PROTEIN"/>
    <property type="match status" value="1"/>
</dbReference>
<dbReference type="InterPro" id="IPR036397">
    <property type="entry name" value="RNaseH_sf"/>
</dbReference>
<gene>
    <name evidence="1" type="ORF">WN55_05887</name>
</gene>
<dbReference type="STRING" id="178035.A0A154PQ07"/>
<dbReference type="Proteomes" id="UP000076502">
    <property type="component" value="Unassembled WGS sequence"/>
</dbReference>
<accession>A0A154PQ07</accession>
<proteinExistence type="predicted"/>
<keyword evidence="2" id="KW-1185">Reference proteome</keyword>
<dbReference type="EMBL" id="KQ434995">
    <property type="protein sequence ID" value="KZC13210.1"/>
    <property type="molecule type" value="Genomic_DNA"/>
</dbReference>
<organism evidence="1 2">
    <name type="scientific">Dufourea novaeangliae</name>
    <name type="common">Sweat bee</name>
    <dbReference type="NCBI Taxonomy" id="178035"/>
    <lineage>
        <taxon>Eukaryota</taxon>
        <taxon>Metazoa</taxon>
        <taxon>Ecdysozoa</taxon>
        <taxon>Arthropoda</taxon>
        <taxon>Hexapoda</taxon>
        <taxon>Insecta</taxon>
        <taxon>Pterygota</taxon>
        <taxon>Neoptera</taxon>
        <taxon>Endopterygota</taxon>
        <taxon>Hymenoptera</taxon>
        <taxon>Apocrita</taxon>
        <taxon>Aculeata</taxon>
        <taxon>Apoidea</taxon>
        <taxon>Anthophila</taxon>
        <taxon>Halictidae</taxon>
        <taxon>Rophitinae</taxon>
        <taxon>Dufourea</taxon>
    </lineage>
</organism>
<evidence type="ECO:0000313" key="2">
    <source>
        <dbReference type="Proteomes" id="UP000076502"/>
    </source>
</evidence>
<dbReference type="Gene3D" id="3.30.420.10">
    <property type="entry name" value="Ribonuclease H-like superfamily/Ribonuclease H"/>
    <property type="match status" value="2"/>
</dbReference>
<dbReference type="AlphaFoldDB" id="A0A154PQ07"/>
<sequence length="216" mass="25765">MVFVYGECRQILRDAVRLYAERFSERVIHLNPNANTRQLTRENGISQRSVLRILHLNKFHAFHVSLHQELHGNDFQNRVNFCAWDLQKLQSDELFLTKVLFTDEAIFTNCGQVNRHNMHYWSIENPRWLRKLDKQRPWSVNVWCGLLNGEIIGPYLLMWFQHDGCPAHYAKESRQLLQRQFPNRWIGRDGEFPWPPRSPELTPLNVFLWGTLKDDV</sequence>